<dbReference type="RefSeq" id="WP_174682354.1">
    <property type="nucleotide sequence ID" value="NZ_JABUQZ010000001.1"/>
</dbReference>
<dbReference type="SUPFAM" id="SSF55874">
    <property type="entry name" value="ATPase domain of HSP90 chaperone/DNA topoisomerase II/histidine kinase"/>
    <property type="match status" value="1"/>
</dbReference>
<dbReference type="PRINTS" id="PR00344">
    <property type="entry name" value="BCTRLSENSOR"/>
</dbReference>
<dbReference type="SMART" id="SM00387">
    <property type="entry name" value="HATPase_c"/>
    <property type="match status" value="1"/>
</dbReference>
<evidence type="ECO:0000313" key="8">
    <source>
        <dbReference type="Proteomes" id="UP001016761"/>
    </source>
</evidence>
<name>A0ABX2LJA3_9EURY</name>
<dbReference type="PROSITE" id="PS50113">
    <property type="entry name" value="PAC"/>
    <property type="match status" value="2"/>
</dbReference>
<dbReference type="PANTHER" id="PTHR47429">
    <property type="entry name" value="PROTEIN TWIN LOV 1"/>
    <property type="match status" value="1"/>
</dbReference>
<protein>
    <submittedName>
        <fullName evidence="7">PAS domain S-box protein</fullName>
    </submittedName>
</protein>
<dbReference type="InterPro" id="IPR035965">
    <property type="entry name" value="PAS-like_dom_sf"/>
</dbReference>
<evidence type="ECO:0000256" key="1">
    <source>
        <dbReference type="ARBA" id="ARBA00022630"/>
    </source>
</evidence>
<dbReference type="PROSITE" id="PS50112">
    <property type="entry name" value="PAS"/>
    <property type="match status" value="1"/>
</dbReference>
<dbReference type="CDD" id="cd16936">
    <property type="entry name" value="HATPase_RsbW-like"/>
    <property type="match status" value="1"/>
</dbReference>
<keyword evidence="8" id="KW-1185">Reference proteome</keyword>
<dbReference type="PROSITE" id="PS50109">
    <property type="entry name" value="HIS_KIN"/>
    <property type="match status" value="1"/>
</dbReference>
<dbReference type="InterPro" id="IPR036890">
    <property type="entry name" value="HATPase_C_sf"/>
</dbReference>
<reference evidence="7 8" key="1">
    <citation type="submission" date="2020-06" db="EMBL/GenBank/DDBJ databases">
        <title>Haloterrigena sp. nov., an extremely halophilic archaeon isolated from a saline sediment.</title>
        <authorList>
            <person name="Liu B.-B."/>
        </authorList>
    </citation>
    <scope>NUCLEOTIDE SEQUENCE [LARGE SCALE GENOMIC DNA]</scope>
    <source>
        <strain evidence="7 8">SYSU A558-1</strain>
    </source>
</reference>
<dbReference type="NCBIfam" id="TIGR00229">
    <property type="entry name" value="sensory_box"/>
    <property type="match status" value="2"/>
</dbReference>
<feature type="domain" description="PAC" evidence="6">
    <location>
        <begin position="267"/>
        <end position="317"/>
    </location>
</feature>
<accession>A0ABX2LJA3</accession>
<feature type="domain" description="PAC" evidence="6">
    <location>
        <begin position="390"/>
        <end position="442"/>
    </location>
</feature>
<evidence type="ECO:0000259" key="4">
    <source>
        <dbReference type="PROSITE" id="PS50109"/>
    </source>
</evidence>
<evidence type="ECO:0000313" key="7">
    <source>
        <dbReference type="EMBL" id="NUC74640.1"/>
    </source>
</evidence>
<dbReference type="InterPro" id="IPR000014">
    <property type="entry name" value="PAS"/>
</dbReference>
<evidence type="ECO:0000259" key="6">
    <source>
        <dbReference type="PROSITE" id="PS50113"/>
    </source>
</evidence>
<evidence type="ECO:0000259" key="5">
    <source>
        <dbReference type="PROSITE" id="PS50112"/>
    </source>
</evidence>
<dbReference type="InterPro" id="IPR005467">
    <property type="entry name" value="His_kinase_dom"/>
</dbReference>
<dbReference type="Pfam" id="PF01590">
    <property type="entry name" value="GAF"/>
    <property type="match status" value="1"/>
</dbReference>
<dbReference type="Gene3D" id="3.30.450.40">
    <property type="match status" value="1"/>
</dbReference>
<keyword evidence="3" id="KW-0157">Chromophore</keyword>
<gene>
    <name evidence="7" type="ORF">HTZ84_20460</name>
</gene>
<dbReference type="InterPro" id="IPR001610">
    <property type="entry name" value="PAC"/>
</dbReference>
<dbReference type="PANTHER" id="PTHR47429:SF2">
    <property type="entry name" value="PROTEIN TWIN LOV 1"/>
    <property type="match status" value="1"/>
</dbReference>
<evidence type="ECO:0000256" key="2">
    <source>
        <dbReference type="ARBA" id="ARBA00022643"/>
    </source>
</evidence>
<sequence length="652" mass="73156">MTDESDARRRGSRRRYQEAVLELTTDADVVDGRFEAAARTITETAAEIVGTTRVGIWLFDEDGERIRCVDRYDRRTDAHSDGAELAAAASPAYFEALRTHRTISADDARADPRTRELTANYLEPEAIDSLLDATLRSAGEVIGVVCHEQIGRTREWTDAEIRFAGDVADVVHRALRNHRSAERRRELAFRRSLLEAQQEAMPDGVLVVGEDGSLRSWNSRFRELWDVSAEELEPPRGDAVLAEISRQLADPTAFHRRVEHLTEQPSATSREEVALEDGRAFELYSTPVRDDDGRQYGRLWLVRDVTERKARQEELELKKRAIDEAPIGITLCDATRPDNPLVYANDQFERITGYSREEILGRNCRFLQGERTEAEPVDELRAAIDAERSTTVELRNYRTDGSEFWNRVTVAPVADERGTVANYVGFQQDVTERKEATRQLRVLHRVLRHNLANQMSIIRGTAEQLAERSGGETAAAAETIVEEADQLLGLTDKHRSIVRLLSERPTPEPIALEPLCRRPCRSVRTDYPDADVSLAGDLDATVVGIPALETAIHELLANGVAHGDRESPSVELRVERRPETVRLRIADDGPGLPDEERRIITGDGAVEPLYHGLGMGLWLVHWIVSLSRGTIDIEETGPDGTTIRIELPRADD</sequence>
<dbReference type="Gene3D" id="3.30.565.10">
    <property type="entry name" value="Histidine kinase-like ATPase, C-terminal domain"/>
    <property type="match status" value="1"/>
</dbReference>
<dbReference type="Proteomes" id="UP001016761">
    <property type="component" value="Unassembled WGS sequence"/>
</dbReference>
<dbReference type="InterPro" id="IPR004358">
    <property type="entry name" value="Sig_transdc_His_kin-like_C"/>
</dbReference>
<dbReference type="Pfam" id="PF13426">
    <property type="entry name" value="PAS_9"/>
    <property type="match status" value="1"/>
</dbReference>
<dbReference type="Pfam" id="PF08448">
    <property type="entry name" value="PAS_4"/>
    <property type="match status" value="1"/>
</dbReference>
<dbReference type="InterPro" id="IPR003594">
    <property type="entry name" value="HATPase_dom"/>
</dbReference>
<keyword evidence="2" id="KW-0288">FMN</keyword>
<dbReference type="InterPro" id="IPR000700">
    <property type="entry name" value="PAS-assoc_C"/>
</dbReference>
<dbReference type="InterPro" id="IPR003018">
    <property type="entry name" value="GAF"/>
</dbReference>
<feature type="domain" description="Histidine kinase" evidence="4">
    <location>
        <begin position="446"/>
        <end position="651"/>
    </location>
</feature>
<organism evidence="7 8">
    <name type="scientific">Haloterrigena gelatinilytica</name>
    <dbReference type="NCBI Taxonomy" id="2741724"/>
    <lineage>
        <taxon>Archaea</taxon>
        <taxon>Methanobacteriati</taxon>
        <taxon>Methanobacteriota</taxon>
        <taxon>Stenosarchaea group</taxon>
        <taxon>Halobacteria</taxon>
        <taxon>Halobacteriales</taxon>
        <taxon>Natrialbaceae</taxon>
        <taxon>Haloterrigena</taxon>
    </lineage>
</organism>
<evidence type="ECO:0000256" key="3">
    <source>
        <dbReference type="ARBA" id="ARBA00022991"/>
    </source>
</evidence>
<dbReference type="InterPro" id="IPR013656">
    <property type="entry name" value="PAS_4"/>
</dbReference>
<dbReference type="CDD" id="cd00130">
    <property type="entry name" value="PAS"/>
    <property type="match status" value="1"/>
</dbReference>
<dbReference type="SMART" id="SM00091">
    <property type="entry name" value="PAS"/>
    <property type="match status" value="2"/>
</dbReference>
<dbReference type="Pfam" id="PF02518">
    <property type="entry name" value="HATPase_c"/>
    <property type="match status" value="1"/>
</dbReference>
<proteinExistence type="predicted"/>
<comment type="caution">
    <text evidence="7">The sequence shown here is derived from an EMBL/GenBank/DDBJ whole genome shotgun (WGS) entry which is preliminary data.</text>
</comment>
<keyword evidence="1" id="KW-0285">Flavoprotein</keyword>
<dbReference type="Gene3D" id="3.30.450.20">
    <property type="entry name" value="PAS domain"/>
    <property type="match status" value="2"/>
</dbReference>
<dbReference type="SUPFAM" id="SSF55785">
    <property type="entry name" value="PYP-like sensor domain (PAS domain)"/>
    <property type="match status" value="2"/>
</dbReference>
<dbReference type="SMART" id="SM00065">
    <property type="entry name" value="GAF"/>
    <property type="match status" value="1"/>
</dbReference>
<feature type="domain" description="PAS" evidence="5">
    <location>
        <begin position="314"/>
        <end position="363"/>
    </location>
</feature>
<dbReference type="SUPFAM" id="SSF55781">
    <property type="entry name" value="GAF domain-like"/>
    <property type="match status" value="1"/>
</dbReference>
<dbReference type="EMBL" id="JABUQZ010000001">
    <property type="protein sequence ID" value="NUC74640.1"/>
    <property type="molecule type" value="Genomic_DNA"/>
</dbReference>
<dbReference type="InterPro" id="IPR029016">
    <property type="entry name" value="GAF-like_dom_sf"/>
</dbReference>
<dbReference type="SMART" id="SM00086">
    <property type="entry name" value="PAC"/>
    <property type="match status" value="3"/>
</dbReference>